<evidence type="ECO:0008006" key="4">
    <source>
        <dbReference type="Google" id="ProtNLM"/>
    </source>
</evidence>
<feature type="coiled-coil region" evidence="1">
    <location>
        <begin position="82"/>
        <end position="109"/>
    </location>
</feature>
<dbReference type="AlphaFoldDB" id="A0A450W4T0"/>
<feature type="signal peptide" evidence="2">
    <location>
        <begin position="1"/>
        <end position="18"/>
    </location>
</feature>
<proteinExistence type="predicted"/>
<evidence type="ECO:0000256" key="2">
    <source>
        <dbReference type="SAM" id="SignalP"/>
    </source>
</evidence>
<evidence type="ECO:0000313" key="3">
    <source>
        <dbReference type="EMBL" id="VFK12029.1"/>
    </source>
</evidence>
<dbReference type="EMBL" id="CAADFK010000029">
    <property type="protein sequence ID" value="VFK12029.1"/>
    <property type="molecule type" value="Genomic_DNA"/>
</dbReference>
<organism evidence="3">
    <name type="scientific">Candidatus Kentrum sp. LPFa</name>
    <dbReference type="NCBI Taxonomy" id="2126335"/>
    <lineage>
        <taxon>Bacteria</taxon>
        <taxon>Pseudomonadati</taxon>
        <taxon>Pseudomonadota</taxon>
        <taxon>Gammaproteobacteria</taxon>
        <taxon>Candidatus Kentrum</taxon>
    </lineage>
</organism>
<sequence length="186" mass="18892">MSFLPAFLSTATATTATATTAAAGTAAATTAAAAAAPTFLGMGAGALNTLGLGLSVSGALLGGIGANRTAEYNANLAMMNGEQEGERARQEAERRRRLLKREMGTAIARYGASGVNLEGSPLEALEEITRIGEEDALSLEAGANISAWRGEANAANYRAQGTGQMTDAAIKAGSSFLTYGMNRIGQ</sequence>
<accession>A0A450W4T0</accession>
<feature type="chain" id="PRO_5019124798" description="VP2" evidence="2">
    <location>
        <begin position="19"/>
        <end position="186"/>
    </location>
</feature>
<reference evidence="3" key="1">
    <citation type="submission" date="2019-02" db="EMBL/GenBank/DDBJ databases">
        <authorList>
            <person name="Gruber-Vodicka R. H."/>
            <person name="Seah K. B. B."/>
        </authorList>
    </citation>
    <scope>NUCLEOTIDE SEQUENCE</scope>
    <source>
        <strain evidence="3">BECK_S313</strain>
    </source>
</reference>
<gene>
    <name evidence="3" type="ORF">BECKLPF1236B_GA0070989_10297</name>
</gene>
<evidence type="ECO:0000256" key="1">
    <source>
        <dbReference type="SAM" id="Coils"/>
    </source>
</evidence>
<protein>
    <recommendedName>
        <fullName evidence="4">VP2</fullName>
    </recommendedName>
</protein>
<keyword evidence="1" id="KW-0175">Coiled coil</keyword>
<keyword evidence="2" id="KW-0732">Signal</keyword>
<name>A0A450W4T0_9GAMM</name>